<evidence type="ECO:0000256" key="3">
    <source>
        <dbReference type="ARBA" id="ARBA00022801"/>
    </source>
</evidence>
<protein>
    <submittedName>
        <fullName evidence="5">HK97 family phage prohead protease</fullName>
    </submittedName>
</protein>
<proteinExistence type="predicted"/>
<dbReference type="GO" id="GO:0006508">
    <property type="term" value="P:proteolysis"/>
    <property type="evidence" value="ECO:0007669"/>
    <property type="project" value="UniProtKB-KW"/>
</dbReference>
<dbReference type="RefSeq" id="WP_127059928.1">
    <property type="nucleotide sequence ID" value="NZ_RZHF01000004.1"/>
</dbReference>
<feature type="domain" description="Prohead serine protease" evidence="4">
    <location>
        <begin position="15"/>
        <end position="167"/>
    </location>
</feature>
<keyword evidence="6" id="KW-1185">Reference proteome</keyword>
<dbReference type="Proteomes" id="UP000287023">
    <property type="component" value="Unassembled WGS sequence"/>
</dbReference>
<name>A0A3S0WPD5_9GAMM</name>
<evidence type="ECO:0000313" key="5">
    <source>
        <dbReference type="EMBL" id="RUR34483.1"/>
    </source>
</evidence>
<dbReference type="OrthoDB" id="9804926at2"/>
<keyword evidence="3" id="KW-0378">Hydrolase</keyword>
<evidence type="ECO:0000256" key="2">
    <source>
        <dbReference type="ARBA" id="ARBA00022670"/>
    </source>
</evidence>
<dbReference type="SUPFAM" id="SSF50789">
    <property type="entry name" value="Herpes virus serine proteinase, assemblin"/>
    <property type="match status" value="1"/>
</dbReference>
<keyword evidence="1" id="KW-1188">Viral release from host cell</keyword>
<accession>A0A3S0WPD5</accession>
<dbReference type="Pfam" id="PF04586">
    <property type="entry name" value="Peptidase_S78"/>
    <property type="match status" value="1"/>
</dbReference>
<gene>
    <name evidence="5" type="ORF">ELY38_02520</name>
</gene>
<sequence>MKRKKASLKVRDFELNIKAVNDDGFFSGYGSVFGNADSYGEVVMPGAFSKTLERINASGRKVPVLWQHRQGEPIGIYTKLEEDEHGLYVEGRLLKDSVRQAAEAHALMQAEAVSGLSIGYYVIDDSYDEVERVRRLKELDLMEISLVTFPANDEARVEAVKFAIAHGDLPTLPDFERFLREAGFSKSQSAVIANRGLSHLLRSESAGEAKQSNPEDLKALQDVLAGFSLPKF</sequence>
<comment type="caution">
    <text evidence="5">The sequence shown here is derived from an EMBL/GenBank/DDBJ whole genome shotgun (WGS) entry which is preliminary data.</text>
</comment>
<dbReference type="EMBL" id="RZHF01000004">
    <property type="protein sequence ID" value="RUR34483.1"/>
    <property type="molecule type" value="Genomic_DNA"/>
</dbReference>
<dbReference type="InterPro" id="IPR054613">
    <property type="entry name" value="Peptidase_S78_dom"/>
</dbReference>
<dbReference type="AlphaFoldDB" id="A0A3S0WPD5"/>
<keyword evidence="2 5" id="KW-0645">Protease</keyword>
<dbReference type="NCBIfam" id="TIGR01543">
    <property type="entry name" value="proheadase_HK97"/>
    <property type="match status" value="1"/>
</dbReference>
<evidence type="ECO:0000313" key="6">
    <source>
        <dbReference type="Proteomes" id="UP000287023"/>
    </source>
</evidence>
<organism evidence="5 6">
    <name type="scientific">Vreelandella nanhaiensis</name>
    <dbReference type="NCBI Taxonomy" id="1258546"/>
    <lineage>
        <taxon>Bacteria</taxon>
        <taxon>Pseudomonadati</taxon>
        <taxon>Pseudomonadota</taxon>
        <taxon>Gammaproteobacteria</taxon>
        <taxon>Oceanospirillales</taxon>
        <taxon>Halomonadaceae</taxon>
        <taxon>Vreelandella</taxon>
    </lineage>
</organism>
<dbReference type="InterPro" id="IPR006433">
    <property type="entry name" value="Prohead_protease"/>
</dbReference>
<evidence type="ECO:0000256" key="1">
    <source>
        <dbReference type="ARBA" id="ARBA00022612"/>
    </source>
</evidence>
<dbReference type="GO" id="GO:0008233">
    <property type="term" value="F:peptidase activity"/>
    <property type="evidence" value="ECO:0007669"/>
    <property type="project" value="UniProtKB-KW"/>
</dbReference>
<evidence type="ECO:0000259" key="4">
    <source>
        <dbReference type="Pfam" id="PF04586"/>
    </source>
</evidence>
<reference evidence="5 6" key="1">
    <citation type="submission" date="2018-12" db="EMBL/GenBank/DDBJ databases">
        <title>three novel Halomonas strain isolated from plants.</title>
        <authorList>
            <person name="Sun C."/>
        </authorList>
    </citation>
    <scope>NUCLEOTIDE SEQUENCE [LARGE SCALE GENOMIC DNA]</scope>
    <source>
        <strain evidence="5 6">JCM 18142</strain>
    </source>
</reference>